<dbReference type="RefSeq" id="WP_160851921.1">
    <property type="nucleotide sequence ID" value="NZ_WUWG01000001.1"/>
</dbReference>
<organism evidence="1 2">
    <name type="scientific">Oceanomicrobium pacificus</name>
    <dbReference type="NCBI Taxonomy" id="2692916"/>
    <lineage>
        <taxon>Bacteria</taxon>
        <taxon>Pseudomonadati</taxon>
        <taxon>Pseudomonadota</taxon>
        <taxon>Alphaproteobacteria</taxon>
        <taxon>Rhodobacterales</taxon>
        <taxon>Paracoccaceae</taxon>
        <taxon>Oceanomicrobium</taxon>
    </lineage>
</organism>
<comment type="caution">
    <text evidence="1">The sequence shown here is derived from an EMBL/GenBank/DDBJ whole genome shotgun (WGS) entry which is preliminary data.</text>
</comment>
<dbReference type="Proteomes" id="UP000436016">
    <property type="component" value="Unassembled WGS sequence"/>
</dbReference>
<gene>
    <name evidence="1" type="ORF">GSH16_03460</name>
</gene>
<dbReference type="EMBL" id="WUWG01000001">
    <property type="protein sequence ID" value="MXU64493.1"/>
    <property type="molecule type" value="Genomic_DNA"/>
</dbReference>
<evidence type="ECO:0008006" key="3">
    <source>
        <dbReference type="Google" id="ProtNLM"/>
    </source>
</evidence>
<evidence type="ECO:0000313" key="1">
    <source>
        <dbReference type="EMBL" id="MXU64493.1"/>
    </source>
</evidence>
<reference evidence="1 2" key="1">
    <citation type="submission" date="2019-12" db="EMBL/GenBank/DDBJ databases">
        <title>Strain KN286 was isolated from seawater, which was collected from Caroline Seamount in the tropical western Pacific.</title>
        <authorList>
            <person name="Wang Q."/>
        </authorList>
    </citation>
    <scope>NUCLEOTIDE SEQUENCE [LARGE SCALE GENOMIC DNA]</scope>
    <source>
        <strain evidence="1 2">KN286</strain>
    </source>
</reference>
<evidence type="ECO:0000313" key="2">
    <source>
        <dbReference type="Proteomes" id="UP000436016"/>
    </source>
</evidence>
<keyword evidence="2" id="KW-1185">Reference proteome</keyword>
<sequence>MRGVWIIAAALLALGSGLGASERVVSGLSQNRVAITANFDGSEILVFGAVGREAPAPVEDGPLDVIVEVTGPSNPVTVRRKERVLGIWANRDAVDVNLAPSFYSLATTGPLDEVISPAEQLRYGVGTDQVVRVAGPPPEVADTSSFTDALVRIRTRDGLYSESGEGVELTEETLFRTDIALPANLVEGDYRTRIFLARGGEVVDVSERVIAVRKSGLERWIYNLAHEQPLLYGLLSLAVALLAGWGASEAFRLLRR</sequence>
<accession>A0A6B0TU53</accession>
<protein>
    <recommendedName>
        <fullName evidence="3">TIGR02186 family protein</fullName>
    </recommendedName>
</protein>
<name>A0A6B0TU53_9RHOB</name>
<dbReference type="AlphaFoldDB" id="A0A6B0TU53"/>
<dbReference type="InterPro" id="IPR019088">
    <property type="entry name" value="CHP02186-rel_TM"/>
</dbReference>
<proteinExistence type="predicted"/>
<dbReference type="Pfam" id="PF09608">
    <property type="entry name" value="Alph_Pro_TM"/>
    <property type="match status" value="1"/>
</dbReference>